<sequence>MDCFTTRCGSCRYMRTTIFPQAEMGSFFNDKFVSIEVQLDSTSKDNEQVKSWYADAHAQQKAVNASPENERPGYQSTLDKMKKGEKTWN</sequence>
<organism evidence="2 3">
    <name type="scientific">Niastella koreensis</name>
    <dbReference type="NCBI Taxonomy" id="354356"/>
    <lineage>
        <taxon>Bacteria</taxon>
        <taxon>Pseudomonadati</taxon>
        <taxon>Bacteroidota</taxon>
        <taxon>Chitinophagia</taxon>
        <taxon>Chitinophagales</taxon>
        <taxon>Chitinophagaceae</taxon>
        <taxon>Niastella</taxon>
    </lineage>
</organism>
<reference evidence="2 3" key="1">
    <citation type="submission" date="2016-04" db="EMBL/GenBank/DDBJ databases">
        <authorList>
            <person name="Chen L."/>
            <person name="Zhuang W."/>
            <person name="Wang G."/>
        </authorList>
    </citation>
    <scope>NUCLEOTIDE SEQUENCE [LARGE SCALE GENOMIC DNA]</scope>
    <source>
        <strain evidence="3">GR20</strain>
    </source>
</reference>
<evidence type="ECO:0000256" key="1">
    <source>
        <dbReference type="SAM" id="MobiDB-lite"/>
    </source>
</evidence>
<name>A0ABX3NVT3_9BACT</name>
<gene>
    <name evidence="2" type="ORF">A4D02_05280</name>
</gene>
<evidence type="ECO:0000313" key="2">
    <source>
        <dbReference type="EMBL" id="OQP48136.1"/>
    </source>
</evidence>
<dbReference type="Gene3D" id="3.40.30.10">
    <property type="entry name" value="Glutaredoxin"/>
    <property type="match status" value="1"/>
</dbReference>
<keyword evidence="3" id="KW-1185">Reference proteome</keyword>
<dbReference type="EMBL" id="LWBO01000012">
    <property type="protein sequence ID" value="OQP48136.1"/>
    <property type="molecule type" value="Genomic_DNA"/>
</dbReference>
<proteinExistence type="predicted"/>
<feature type="region of interest" description="Disordered" evidence="1">
    <location>
        <begin position="60"/>
        <end position="89"/>
    </location>
</feature>
<comment type="caution">
    <text evidence="2">The sequence shown here is derived from an EMBL/GenBank/DDBJ whole genome shotgun (WGS) entry which is preliminary data.</text>
</comment>
<accession>A0ABX3NVT3</accession>
<evidence type="ECO:0000313" key="3">
    <source>
        <dbReference type="Proteomes" id="UP000192277"/>
    </source>
</evidence>
<protein>
    <submittedName>
        <fullName evidence="2">Uncharacterized protein</fullName>
    </submittedName>
</protein>
<dbReference type="Proteomes" id="UP000192277">
    <property type="component" value="Unassembled WGS sequence"/>
</dbReference>
<feature type="compositionally biased region" description="Basic and acidic residues" evidence="1">
    <location>
        <begin position="79"/>
        <end position="89"/>
    </location>
</feature>